<evidence type="ECO:0000313" key="2">
    <source>
        <dbReference type="EMBL" id="BDS11249.1"/>
    </source>
</evidence>
<keyword evidence="1" id="KW-0732">Signal</keyword>
<keyword evidence="3" id="KW-1185">Reference proteome</keyword>
<dbReference type="Proteomes" id="UP001060919">
    <property type="component" value="Chromosome"/>
</dbReference>
<dbReference type="Pfam" id="PF13645">
    <property type="entry name" value="YkuD_2"/>
    <property type="match status" value="1"/>
</dbReference>
<feature type="chain" id="PRO_5036949711" evidence="1">
    <location>
        <begin position="21"/>
        <end position="232"/>
    </location>
</feature>
<dbReference type="AlphaFoldDB" id="A0A915YDT3"/>
<dbReference type="PANTHER" id="PTHR38477">
    <property type="entry name" value="HYPOTHETICAL EXPORTED PROTEIN"/>
    <property type="match status" value="1"/>
</dbReference>
<proteinExistence type="predicted"/>
<dbReference type="PANTHER" id="PTHR38477:SF1">
    <property type="entry name" value="MUREIN L,D-TRANSPEPTIDASE CATALYTIC DOMAIN FAMILY PROTEIN"/>
    <property type="match status" value="1"/>
</dbReference>
<sequence>MNLKAPLFSFLLFCSLIQCTAPTYRTKKIKQPSAATEQLIKTTYQEAKLTSTLPFDLFRTAMIGFYNIEQKKQSDKIAIIDFSKPSTKERFYVIDLDKKKLLHSCLVAHGKNSGNKIPSDFSNTLNSKKSSLGFFLTAETYQGKHGFSLRLDGIEKGINHNARKRSIVIHGADYVSTNYIKKQGRLGRSWGCPALPLALSEEIIQSISNGTCLFIYGKNASYFKHSNYILPI</sequence>
<evidence type="ECO:0000313" key="3">
    <source>
        <dbReference type="Proteomes" id="UP001060919"/>
    </source>
</evidence>
<evidence type="ECO:0000256" key="1">
    <source>
        <dbReference type="SAM" id="SignalP"/>
    </source>
</evidence>
<feature type="signal peptide" evidence="1">
    <location>
        <begin position="1"/>
        <end position="20"/>
    </location>
</feature>
<organism evidence="2 3">
    <name type="scientific">Aureispira anguillae</name>
    <dbReference type="NCBI Taxonomy" id="2864201"/>
    <lineage>
        <taxon>Bacteria</taxon>
        <taxon>Pseudomonadati</taxon>
        <taxon>Bacteroidota</taxon>
        <taxon>Saprospiria</taxon>
        <taxon>Saprospirales</taxon>
        <taxon>Saprospiraceae</taxon>
        <taxon>Aureispira</taxon>
    </lineage>
</organism>
<dbReference type="InterPro" id="IPR032676">
    <property type="entry name" value="YkuD_2"/>
</dbReference>
<dbReference type="EMBL" id="AP026867">
    <property type="protein sequence ID" value="BDS11249.1"/>
    <property type="molecule type" value="Genomic_DNA"/>
</dbReference>
<dbReference type="RefSeq" id="WP_264792450.1">
    <property type="nucleotide sequence ID" value="NZ_AP026867.1"/>
</dbReference>
<accession>A0A915YDT3</accession>
<reference evidence="2" key="1">
    <citation type="submission" date="2022-09" db="EMBL/GenBank/DDBJ databases">
        <title>Aureispira anguillicida sp. nov., isolated from Leptocephalus of Japanese eel Anguilla japonica.</title>
        <authorList>
            <person name="Yuasa K."/>
            <person name="Mekata T."/>
            <person name="Ikunari K."/>
        </authorList>
    </citation>
    <scope>NUCLEOTIDE SEQUENCE</scope>
    <source>
        <strain evidence="2">EL160426</strain>
    </source>
</reference>
<dbReference type="KEGG" id="aup:AsAng_0019610"/>
<gene>
    <name evidence="2" type="ORF">AsAng_0019610</name>
</gene>
<protein>
    <submittedName>
        <fullName evidence="2">Murein L,D-transpeptidase catalytic domain family protein</fullName>
    </submittedName>
</protein>
<name>A0A915YDT3_9BACT</name>